<evidence type="ECO:0000256" key="1">
    <source>
        <dbReference type="SAM" id="MobiDB-lite"/>
    </source>
</evidence>
<gene>
    <name evidence="3" type="ORF">BDW02DRAFT_257747</name>
</gene>
<evidence type="ECO:0000313" key="3">
    <source>
        <dbReference type="EMBL" id="KAF1828239.1"/>
    </source>
</evidence>
<evidence type="ECO:0008006" key="5">
    <source>
        <dbReference type="Google" id="ProtNLM"/>
    </source>
</evidence>
<keyword evidence="2" id="KW-0732">Signal</keyword>
<name>A0A6A5JWE3_9PLEO</name>
<evidence type="ECO:0000256" key="2">
    <source>
        <dbReference type="SAM" id="SignalP"/>
    </source>
</evidence>
<keyword evidence="4" id="KW-1185">Reference proteome</keyword>
<accession>A0A6A5JWE3</accession>
<feature type="compositionally biased region" description="Basic and acidic residues" evidence="1">
    <location>
        <begin position="35"/>
        <end position="45"/>
    </location>
</feature>
<feature type="region of interest" description="Disordered" evidence="1">
    <location>
        <begin position="19"/>
        <end position="50"/>
    </location>
</feature>
<feature type="signal peptide" evidence="2">
    <location>
        <begin position="1"/>
        <end position="22"/>
    </location>
</feature>
<sequence>MCLAASCCLLAVAAASEPVVSAGRHRETTPPSITPDRRSTHREGGRVGSACGEGRWGCRNKQIIGNAETTAVESRVILVPNPSILPATERSRLRYHQ</sequence>
<evidence type="ECO:0000313" key="4">
    <source>
        <dbReference type="Proteomes" id="UP000800040"/>
    </source>
</evidence>
<dbReference type="EMBL" id="ML975601">
    <property type="protein sequence ID" value="KAF1828239.1"/>
    <property type="molecule type" value="Genomic_DNA"/>
</dbReference>
<dbReference type="AlphaFoldDB" id="A0A6A5JWE3"/>
<organism evidence="3 4">
    <name type="scientific">Decorospora gaudefroyi</name>
    <dbReference type="NCBI Taxonomy" id="184978"/>
    <lineage>
        <taxon>Eukaryota</taxon>
        <taxon>Fungi</taxon>
        <taxon>Dikarya</taxon>
        <taxon>Ascomycota</taxon>
        <taxon>Pezizomycotina</taxon>
        <taxon>Dothideomycetes</taxon>
        <taxon>Pleosporomycetidae</taxon>
        <taxon>Pleosporales</taxon>
        <taxon>Pleosporineae</taxon>
        <taxon>Pleosporaceae</taxon>
        <taxon>Decorospora</taxon>
    </lineage>
</organism>
<proteinExistence type="predicted"/>
<dbReference type="Proteomes" id="UP000800040">
    <property type="component" value="Unassembled WGS sequence"/>
</dbReference>
<feature type="chain" id="PRO_5025642481" description="Secreted protein" evidence="2">
    <location>
        <begin position="23"/>
        <end position="97"/>
    </location>
</feature>
<protein>
    <recommendedName>
        <fullName evidence="5">Secreted protein</fullName>
    </recommendedName>
</protein>
<reference evidence="3" key="1">
    <citation type="submission" date="2020-01" db="EMBL/GenBank/DDBJ databases">
        <authorList>
            <consortium name="DOE Joint Genome Institute"/>
            <person name="Haridas S."/>
            <person name="Albert R."/>
            <person name="Binder M."/>
            <person name="Bloem J."/>
            <person name="Labutti K."/>
            <person name="Salamov A."/>
            <person name="Andreopoulos B."/>
            <person name="Baker S.E."/>
            <person name="Barry K."/>
            <person name="Bills G."/>
            <person name="Bluhm B.H."/>
            <person name="Cannon C."/>
            <person name="Castanera R."/>
            <person name="Culley D.E."/>
            <person name="Daum C."/>
            <person name="Ezra D."/>
            <person name="Gonzalez J.B."/>
            <person name="Henrissat B."/>
            <person name="Kuo A."/>
            <person name="Liang C."/>
            <person name="Lipzen A."/>
            <person name="Lutzoni F."/>
            <person name="Magnuson J."/>
            <person name="Mondo S."/>
            <person name="Nolan M."/>
            <person name="Ohm R."/>
            <person name="Pangilinan J."/>
            <person name="Park H.-J."/>
            <person name="Ramirez L."/>
            <person name="Alfaro M."/>
            <person name="Sun H."/>
            <person name="Tritt A."/>
            <person name="Yoshinaga Y."/>
            <person name="Zwiers L.-H."/>
            <person name="Turgeon B.G."/>
            <person name="Goodwin S.B."/>
            <person name="Spatafora J.W."/>
            <person name="Crous P.W."/>
            <person name="Grigoriev I.V."/>
        </authorList>
    </citation>
    <scope>NUCLEOTIDE SEQUENCE</scope>
    <source>
        <strain evidence="3">P77</strain>
    </source>
</reference>